<keyword evidence="2 9" id="KW-0963">Cytoplasm</keyword>
<keyword evidence="7 9" id="KW-0694">RNA-binding</keyword>
<evidence type="ECO:0000256" key="6">
    <source>
        <dbReference type="ARBA" id="ARBA00022840"/>
    </source>
</evidence>
<dbReference type="NCBIfam" id="TIGR00342">
    <property type="entry name" value="tRNA uracil 4-sulfurtransferase ThiI"/>
    <property type="match status" value="1"/>
</dbReference>
<feature type="binding site" evidence="9">
    <location>
        <position position="305"/>
    </location>
    <ligand>
        <name>ATP</name>
        <dbReference type="ChEBI" id="CHEBI:30616"/>
    </ligand>
</feature>
<dbReference type="RefSeq" id="WP_225312716.1">
    <property type="nucleotide sequence ID" value="NZ_JBHTIU010000050.1"/>
</dbReference>
<dbReference type="HAMAP" id="MF_00021">
    <property type="entry name" value="ThiI"/>
    <property type="match status" value="1"/>
</dbReference>
<dbReference type="Proteomes" id="UP001597120">
    <property type="component" value="Unassembled WGS sequence"/>
</dbReference>
<comment type="function">
    <text evidence="9">Catalyzes the ATP-dependent transfer of a sulfur to tRNA to produce 4-thiouridine in position 8 of tRNAs, which functions as a near-UV photosensor. Also catalyzes the transfer of sulfur to the sulfur carrier protein ThiS, forming ThiS-thiocarboxylate. This is a step in the synthesis of thiazole, in the thiamine biosynthesis pathway. The sulfur is donated as persulfide by IscS.</text>
</comment>
<dbReference type="InterPro" id="IPR003720">
    <property type="entry name" value="tRNA_STrfase"/>
</dbReference>
<comment type="caution">
    <text evidence="11">The sequence shown here is derived from an EMBL/GenBank/DDBJ whole genome shotgun (WGS) entry which is preliminary data.</text>
</comment>
<dbReference type="InterPro" id="IPR020536">
    <property type="entry name" value="ThiI_AANH"/>
</dbReference>
<comment type="similarity">
    <text evidence="9">Belongs to the ThiI family.</text>
</comment>
<feature type="domain" description="THUMP" evidence="10">
    <location>
        <begin position="78"/>
        <end position="183"/>
    </location>
</feature>
<evidence type="ECO:0000256" key="8">
    <source>
        <dbReference type="ARBA" id="ARBA00022977"/>
    </source>
</evidence>
<evidence type="ECO:0000313" key="11">
    <source>
        <dbReference type="EMBL" id="MFD0870600.1"/>
    </source>
</evidence>
<accession>A0ABW3DAS6</accession>
<comment type="pathway">
    <text evidence="9">Cofactor biosynthesis; thiamine diphosphate biosynthesis.</text>
</comment>
<dbReference type="InterPro" id="IPR054173">
    <property type="entry name" value="ThiI_fer"/>
</dbReference>
<dbReference type="CDD" id="cd11716">
    <property type="entry name" value="THUMP_ThiI"/>
    <property type="match status" value="1"/>
</dbReference>
<organism evidence="11 12">
    <name type="scientific">Paenibacillus residui</name>
    <dbReference type="NCBI Taxonomy" id="629724"/>
    <lineage>
        <taxon>Bacteria</taxon>
        <taxon>Bacillati</taxon>
        <taxon>Bacillota</taxon>
        <taxon>Bacilli</taxon>
        <taxon>Bacillales</taxon>
        <taxon>Paenibacillaceae</taxon>
        <taxon>Paenibacillus</taxon>
    </lineage>
</organism>
<keyword evidence="8 9" id="KW-0784">Thiamine biosynthesis</keyword>
<feature type="binding site" evidence="9">
    <location>
        <begin position="201"/>
        <end position="202"/>
    </location>
    <ligand>
        <name>ATP</name>
        <dbReference type="ChEBI" id="CHEBI:30616"/>
    </ligand>
</feature>
<dbReference type="InterPro" id="IPR050102">
    <property type="entry name" value="tRNA_sulfurtransferase_ThiI"/>
</dbReference>
<evidence type="ECO:0000259" key="10">
    <source>
        <dbReference type="PROSITE" id="PS51165"/>
    </source>
</evidence>
<dbReference type="SMART" id="SM00981">
    <property type="entry name" value="THUMP"/>
    <property type="match status" value="1"/>
</dbReference>
<keyword evidence="6 9" id="KW-0067">ATP-binding</keyword>
<dbReference type="EC" id="2.8.1.4" evidence="9"/>
<reference evidence="12" key="1">
    <citation type="journal article" date="2019" name="Int. J. Syst. Evol. Microbiol.">
        <title>The Global Catalogue of Microorganisms (GCM) 10K type strain sequencing project: providing services to taxonomists for standard genome sequencing and annotation.</title>
        <authorList>
            <consortium name="The Broad Institute Genomics Platform"/>
            <consortium name="The Broad Institute Genome Sequencing Center for Infectious Disease"/>
            <person name="Wu L."/>
            <person name="Ma J."/>
        </authorList>
    </citation>
    <scope>NUCLEOTIDE SEQUENCE [LARGE SCALE GENOMIC DNA]</scope>
    <source>
        <strain evidence="12">CCUG 57263</strain>
    </source>
</reference>
<dbReference type="EMBL" id="JBHTIU010000050">
    <property type="protein sequence ID" value="MFD0870600.1"/>
    <property type="molecule type" value="Genomic_DNA"/>
</dbReference>
<dbReference type="InterPro" id="IPR049962">
    <property type="entry name" value="THUMP_ThiI"/>
</dbReference>
<comment type="catalytic activity">
    <reaction evidence="9">
        <text>[ThiS sulfur-carrier protein]-C-terminal Gly-Gly-AMP + S-sulfanyl-L-cysteinyl-[cysteine desulfurase] + AH2 = [ThiS sulfur-carrier protein]-C-terminal-Gly-aminoethanethioate + L-cysteinyl-[cysteine desulfurase] + A + AMP + 2 H(+)</text>
        <dbReference type="Rhea" id="RHEA:43340"/>
        <dbReference type="Rhea" id="RHEA-COMP:12157"/>
        <dbReference type="Rhea" id="RHEA-COMP:12158"/>
        <dbReference type="Rhea" id="RHEA-COMP:12910"/>
        <dbReference type="Rhea" id="RHEA-COMP:19908"/>
        <dbReference type="ChEBI" id="CHEBI:13193"/>
        <dbReference type="ChEBI" id="CHEBI:15378"/>
        <dbReference type="ChEBI" id="CHEBI:17499"/>
        <dbReference type="ChEBI" id="CHEBI:29950"/>
        <dbReference type="ChEBI" id="CHEBI:61963"/>
        <dbReference type="ChEBI" id="CHEBI:90618"/>
        <dbReference type="ChEBI" id="CHEBI:232372"/>
        <dbReference type="ChEBI" id="CHEBI:456215"/>
    </reaction>
</comment>
<dbReference type="Pfam" id="PF22025">
    <property type="entry name" value="ThiI_fer"/>
    <property type="match status" value="1"/>
</dbReference>
<evidence type="ECO:0000256" key="7">
    <source>
        <dbReference type="ARBA" id="ARBA00022884"/>
    </source>
</evidence>
<evidence type="ECO:0000256" key="3">
    <source>
        <dbReference type="ARBA" id="ARBA00022555"/>
    </source>
</evidence>
<dbReference type="PROSITE" id="PS51165">
    <property type="entry name" value="THUMP"/>
    <property type="match status" value="1"/>
</dbReference>
<dbReference type="Pfam" id="PF02926">
    <property type="entry name" value="THUMP"/>
    <property type="match status" value="1"/>
</dbReference>
<dbReference type="PANTHER" id="PTHR43209:SF1">
    <property type="entry name" value="TRNA SULFURTRANSFERASE"/>
    <property type="match status" value="1"/>
</dbReference>
<dbReference type="InterPro" id="IPR004114">
    <property type="entry name" value="THUMP_dom"/>
</dbReference>
<feature type="binding site" evidence="9">
    <location>
        <position position="314"/>
    </location>
    <ligand>
        <name>ATP</name>
        <dbReference type="ChEBI" id="CHEBI:30616"/>
    </ligand>
</feature>
<dbReference type="SUPFAM" id="SSF143437">
    <property type="entry name" value="THUMP domain-like"/>
    <property type="match status" value="1"/>
</dbReference>
<evidence type="ECO:0000256" key="4">
    <source>
        <dbReference type="ARBA" id="ARBA00022679"/>
    </source>
</evidence>
<dbReference type="CDD" id="cd01712">
    <property type="entry name" value="PPase_ThiI"/>
    <property type="match status" value="1"/>
</dbReference>
<sequence length="419" mass="47571">MSGKMEQNRQQEAGTDWKTPPDVVIVRFGELMLKGRNRHRFIRSVNDQIRNAMIPYPDVTIQEEHGRLYLVLNGTAFSKVAEGLDKVFGIANYSPAWITELDLKAIQESAVRLIEASDPRPSTFKVTVRRANKRFPYDSQEVGREVGGYVLQSVEGLKVDVHSPEMDVRVEIRDRHAYVFTTVIEGNRGYPLGSNGKALLMLSGGIDSPVAGWLGMRRGLEIEAVHFHSYPYTSERAKQKVIELSRILSQYANPFTLHLVSFTEIQTKLKEQCPESILITVMRRIMLRICSKLAERRHASAIVTGENLGQVASQTLASLNVIGRATELPLLRPLITMDKLEIIRHAEQIGTYSTSILPYEDCCTIFLPKSPTTNPSLSRVEQAERKMEEWLEEEMEKAVSSVETMRVSWQDKDKLDEYF</sequence>
<evidence type="ECO:0000313" key="12">
    <source>
        <dbReference type="Proteomes" id="UP001597120"/>
    </source>
</evidence>
<evidence type="ECO:0000256" key="5">
    <source>
        <dbReference type="ARBA" id="ARBA00022741"/>
    </source>
</evidence>
<dbReference type="Pfam" id="PF02568">
    <property type="entry name" value="ThiI"/>
    <property type="match status" value="1"/>
</dbReference>
<keyword evidence="3 9" id="KW-0820">tRNA-binding</keyword>
<proteinExistence type="inferred from homology"/>
<dbReference type="GO" id="GO:0140741">
    <property type="term" value="F:tRNA-uracil-4 sulfurtransferase activity"/>
    <property type="evidence" value="ECO:0007669"/>
    <property type="project" value="UniProtKB-EC"/>
</dbReference>
<feature type="binding site" evidence="9">
    <location>
        <position position="283"/>
    </location>
    <ligand>
        <name>ATP</name>
        <dbReference type="ChEBI" id="CHEBI:30616"/>
    </ligand>
</feature>
<feature type="binding site" evidence="9">
    <location>
        <begin position="226"/>
        <end position="227"/>
    </location>
    <ligand>
        <name>ATP</name>
        <dbReference type="ChEBI" id="CHEBI:30616"/>
    </ligand>
</feature>
<dbReference type="InterPro" id="IPR014729">
    <property type="entry name" value="Rossmann-like_a/b/a_fold"/>
</dbReference>
<evidence type="ECO:0000256" key="1">
    <source>
        <dbReference type="ARBA" id="ARBA00004496"/>
    </source>
</evidence>
<gene>
    <name evidence="9 11" type="primary">thiI</name>
    <name evidence="11" type="ORF">ACFQ03_15700</name>
</gene>
<name>A0ABW3DAS6_9BACL</name>
<dbReference type="Gene3D" id="3.30.2130.30">
    <property type="match status" value="1"/>
</dbReference>
<dbReference type="PANTHER" id="PTHR43209">
    <property type="entry name" value="TRNA SULFURTRANSFERASE"/>
    <property type="match status" value="1"/>
</dbReference>
<comment type="subcellular location">
    <subcellularLocation>
        <location evidence="1 9">Cytoplasm</location>
    </subcellularLocation>
</comment>
<protein>
    <recommendedName>
        <fullName evidence="9">Probable tRNA sulfurtransferase</fullName>
        <ecNumber evidence="9">2.8.1.4</ecNumber>
    </recommendedName>
    <alternativeName>
        <fullName evidence="9">Sulfur carrier protein ThiS sulfurtransferase</fullName>
    </alternativeName>
    <alternativeName>
        <fullName evidence="9">Thiamine biosynthesis protein ThiI</fullName>
    </alternativeName>
    <alternativeName>
        <fullName evidence="9">tRNA 4-thiouridine synthase</fullName>
    </alternativeName>
</protein>
<evidence type="ECO:0000256" key="9">
    <source>
        <dbReference type="HAMAP-Rule" id="MF_00021"/>
    </source>
</evidence>
<dbReference type="Gene3D" id="3.40.50.620">
    <property type="entry name" value="HUPs"/>
    <property type="match status" value="1"/>
</dbReference>
<evidence type="ECO:0000256" key="2">
    <source>
        <dbReference type="ARBA" id="ARBA00022490"/>
    </source>
</evidence>
<dbReference type="SUPFAM" id="SSF52402">
    <property type="entry name" value="Adenine nucleotide alpha hydrolases-like"/>
    <property type="match status" value="1"/>
</dbReference>
<comment type="catalytic activity">
    <reaction evidence="9">
        <text>[ThiI sulfur-carrier protein]-S-sulfanyl-L-cysteine + a uridine in tRNA + 2 reduced [2Fe-2S]-[ferredoxin] + ATP + H(+) = [ThiI sulfur-carrier protein]-L-cysteine + a 4-thiouridine in tRNA + 2 oxidized [2Fe-2S]-[ferredoxin] + AMP + diphosphate</text>
        <dbReference type="Rhea" id="RHEA:24176"/>
        <dbReference type="Rhea" id="RHEA-COMP:10000"/>
        <dbReference type="Rhea" id="RHEA-COMP:10001"/>
        <dbReference type="Rhea" id="RHEA-COMP:13337"/>
        <dbReference type="Rhea" id="RHEA-COMP:13338"/>
        <dbReference type="Rhea" id="RHEA-COMP:13339"/>
        <dbReference type="Rhea" id="RHEA-COMP:13340"/>
        <dbReference type="ChEBI" id="CHEBI:15378"/>
        <dbReference type="ChEBI" id="CHEBI:29950"/>
        <dbReference type="ChEBI" id="CHEBI:30616"/>
        <dbReference type="ChEBI" id="CHEBI:33019"/>
        <dbReference type="ChEBI" id="CHEBI:33737"/>
        <dbReference type="ChEBI" id="CHEBI:33738"/>
        <dbReference type="ChEBI" id="CHEBI:61963"/>
        <dbReference type="ChEBI" id="CHEBI:65315"/>
        <dbReference type="ChEBI" id="CHEBI:136798"/>
        <dbReference type="ChEBI" id="CHEBI:456215"/>
        <dbReference type="EC" id="2.8.1.4"/>
    </reaction>
</comment>
<keyword evidence="5 9" id="KW-0547">Nucleotide-binding</keyword>
<dbReference type="InterPro" id="IPR049961">
    <property type="entry name" value="ThiI_N"/>
</dbReference>
<keyword evidence="4 9" id="KW-0808">Transferase</keyword>
<keyword evidence="12" id="KW-1185">Reference proteome</keyword>